<keyword evidence="1" id="KW-0732">Signal</keyword>
<dbReference type="InterPro" id="IPR032267">
    <property type="entry name" value="DUF4832"/>
</dbReference>
<dbReference type="GO" id="GO:0000272">
    <property type="term" value="P:polysaccharide catabolic process"/>
    <property type="evidence" value="ECO:0007669"/>
    <property type="project" value="InterPro"/>
</dbReference>
<protein>
    <submittedName>
        <fullName evidence="3">Uncharacterized protein DUF4874</fullName>
    </submittedName>
</protein>
<dbReference type="Gene3D" id="2.60.40.10">
    <property type="entry name" value="Immunoglobulins"/>
    <property type="match status" value="1"/>
</dbReference>
<reference evidence="3 4" key="1">
    <citation type="submission" date="2018-05" db="EMBL/GenBank/DDBJ databases">
        <title>The Hungate 1000. A catalogue of reference genomes from the rumen microbiome.</title>
        <authorList>
            <person name="Kelly W."/>
        </authorList>
    </citation>
    <scope>NUCLEOTIDE SEQUENCE [LARGE SCALE GENOMIC DNA]</scope>
    <source>
        <strain evidence="3 4">SAb67</strain>
    </source>
</reference>
<gene>
    <name evidence="3" type="ORF">IE37_03423</name>
</gene>
<dbReference type="OrthoDB" id="9760654at2"/>
<proteinExistence type="predicted"/>
<dbReference type="InterPro" id="IPR016134">
    <property type="entry name" value="Dockerin_dom"/>
</dbReference>
<dbReference type="Gene3D" id="1.10.1330.10">
    <property type="entry name" value="Dockerin domain"/>
    <property type="match status" value="1"/>
</dbReference>
<dbReference type="Proteomes" id="UP000245720">
    <property type="component" value="Unassembled WGS sequence"/>
</dbReference>
<accession>A0A315XSP1</accession>
<dbReference type="RefSeq" id="WP_109728108.1">
    <property type="nucleotide sequence ID" value="NZ_QGDI01000021.1"/>
</dbReference>
<dbReference type="Pfam" id="PF16116">
    <property type="entry name" value="DUF4832"/>
    <property type="match status" value="1"/>
</dbReference>
<dbReference type="InterPro" id="IPR032379">
    <property type="entry name" value="DUF4874"/>
</dbReference>
<dbReference type="InterPro" id="IPR036439">
    <property type="entry name" value="Dockerin_dom_sf"/>
</dbReference>
<dbReference type="SUPFAM" id="SSF63446">
    <property type="entry name" value="Type I dockerin domain"/>
    <property type="match status" value="1"/>
</dbReference>
<organism evidence="3 4">
    <name type="scientific">Ruminococcus flavefaciens</name>
    <dbReference type="NCBI Taxonomy" id="1265"/>
    <lineage>
        <taxon>Bacteria</taxon>
        <taxon>Bacillati</taxon>
        <taxon>Bacillota</taxon>
        <taxon>Clostridia</taxon>
        <taxon>Eubacteriales</taxon>
        <taxon>Oscillospiraceae</taxon>
        <taxon>Ruminococcus</taxon>
    </lineage>
</organism>
<dbReference type="Pfam" id="PF16173">
    <property type="entry name" value="DUF4874"/>
    <property type="match status" value="1"/>
</dbReference>
<dbReference type="EMBL" id="QGDI01000021">
    <property type="protein sequence ID" value="PWJ09704.1"/>
    <property type="molecule type" value="Genomic_DNA"/>
</dbReference>
<evidence type="ECO:0000313" key="4">
    <source>
        <dbReference type="Proteomes" id="UP000245720"/>
    </source>
</evidence>
<comment type="caution">
    <text evidence="3">The sequence shown here is derived from an EMBL/GenBank/DDBJ whole genome shotgun (WGS) entry which is preliminary data.</text>
</comment>
<feature type="chain" id="PRO_5016396742" evidence="1">
    <location>
        <begin position="27"/>
        <end position="844"/>
    </location>
</feature>
<dbReference type="InterPro" id="IPR036179">
    <property type="entry name" value="Ig-like_dom_sf"/>
</dbReference>
<feature type="signal peptide" evidence="1">
    <location>
        <begin position="1"/>
        <end position="26"/>
    </location>
</feature>
<evidence type="ECO:0000259" key="2">
    <source>
        <dbReference type="PROSITE" id="PS51766"/>
    </source>
</evidence>
<evidence type="ECO:0000313" key="3">
    <source>
        <dbReference type="EMBL" id="PWJ09704.1"/>
    </source>
</evidence>
<dbReference type="PROSITE" id="PS51766">
    <property type="entry name" value="DOCKERIN"/>
    <property type="match status" value="1"/>
</dbReference>
<dbReference type="SUPFAM" id="SSF48726">
    <property type="entry name" value="Immunoglobulin"/>
    <property type="match status" value="1"/>
</dbReference>
<dbReference type="InterPro" id="IPR013783">
    <property type="entry name" value="Ig-like_fold"/>
</dbReference>
<evidence type="ECO:0000256" key="1">
    <source>
        <dbReference type="SAM" id="SignalP"/>
    </source>
</evidence>
<feature type="domain" description="Dockerin" evidence="2">
    <location>
        <begin position="765"/>
        <end position="844"/>
    </location>
</feature>
<name>A0A315XSP1_RUMFL</name>
<sequence>MKKIISSLLSAAFIVSALPQIPAASADDGLADSGISYTESVETIQNPGAGYTSTVWAVCKPGKTPVYSPTGSLVLFFIDIGAFSSGVNGTTDADGNYIPGKDYDLDKTFFDSWRQTFDNCRKNGCMIAVRFRYDAVGKENPEPATFDKVLAHINQIKESKILSDNADILAYVESGFVGKWGEQHGGKFTTVDYKTRLLSAMLRAVPEPVPVTVRTPDTFANLIGLSRDDLADDQYYKRYSFSDPDVVVDPIPCILDFERVGLYDDGYMGSDSDLGTYADREIETEWLSRVTHHTYFGGEFSGDIDYAKKFNTYLPENAIPEMYKTRLSYINSNIFQLYKDYTFGEEYSVEGVDNSAYYGQSVFQFIRDHIGYRFVVRKAENTEQTTQGGDVQMKFDLENTGFGEVVFPTRQEVILEKNSVIYSTNVSFNGGDEWDTVRNISNDLSIKLPDSIDTGEWNIYLRITPAVNNIGHTPKYGIRFANDDIWNPQLGANYMGKVNITKSDTVGTDNYMVQNGIIVGFSQYSAPVTYDDITVVDGEMSNPREWKEENIIKSAEDQSLSLRADEEAIYIMGKMSDAASAPVYNLEVHSGGERYWLYYASNGYIYFDHDSYAGCQCKWNNGMVEFKIPFEVMGLSPGTPVDSIRLFLQDSANDWKELGDLTAKNVDIPSKITVYTAEHDIRIKADKAFMLFAETANEDLSCQWYHNGEAIEGATELSYIIPTPSAADEGSYSVKLTNAKGIETTANIVNIVKVVGAVPEVPPQGYDVPGDTNCDGTVELSDAILIMQSLANPNKYGIEGSDQNHLTEQGRINGDVEGGKNGLTSNDALEIQRKLLGLITDFAK</sequence>
<dbReference type="AlphaFoldDB" id="A0A315XSP1"/>